<protein>
    <submittedName>
        <fullName evidence="1">Uncharacterized protein</fullName>
    </submittedName>
</protein>
<proteinExistence type="predicted"/>
<organism evidence="1">
    <name type="scientific">marine metagenome</name>
    <dbReference type="NCBI Taxonomy" id="408172"/>
    <lineage>
        <taxon>unclassified sequences</taxon>
        <taxon>metagenomes</taxon>
        <taxon>ecological metagenomes</taxon>
    </lineage>
</organism>
<name>A0A382RN38_9ZZZZ</name>
<accession>A0A382RN38</accession>
<reference evidence="1" key="1">
    <citation type="submission" date="2018-05" db="EMBL/GenBank/DDBJ databases">
        <authorList>
            <person name="Lanie J.A."/>
            <person name="Ng W.-L."/>
            <person name="Kazmierczak K.M."/>
            <person name="Andrzejewski T.M."/>
            <person name="Davidsen T.M."/>
            <person name="Wayne K.J."/>
            <person name="Tettelin H."/>
            <person name="Glass J.I."/>
            <person name="Rusch D."/>
            <person name="Podicherti R."/>
            <person name="Tsui H.-C.T."/>
            <person name="Winkler M.E."/>
        </authorList>
    </citation>
    <scope>NUCLEOTIDE SEQUENCE</scope>
</reference>
<sequence length="161" mass="17418">MTLPVHPDIETILENCVETMRSVILPELESEWGVFCGALLTASLTYANELMKSDRGAQYSEELSGALKSIQSTLESIPDLAFSEGRSPYQTATKALVYAQANPGPIADEISQVLQPVLMGQLEVELAATSPFMEGWGAARATRKIFGSAASKKSVTFEEED</sequence>
<dbReference type="AlphaFoldDB" id="A0A382RN38"/>
<evidence type="ECO:0000313" key="1">
    <source>
        <dbReference type="EMBL" id="SVC98565.1"/>
    </source>
</evidence>
<dbReference type="EMBL" id="UINC01122633">
    <property type="protein sequence ID" value="SVC98565.1"/>
    <property type="molecule type" value="Genomic_DNA"/>
</dbReference>
<gene>
    <name evidence="1" type="ORF">METZ01_LOCUS351419</name>
</gene>